<keyword evidence="2" id="KW-0547">Nucleotide-binding</keyword>
<sequence>MSLLTLSAASYGVRGKTLLNQASMTLRPGELTVAIGPNGAGKSTLLRLCCGELAPTGGRVLWDGADLASIPPWRLAAARAVLPQASSLGFPFTVAEVVRLGMETVGRKLPRAAATAIINASLASADVGHLTGRSYETLSGGERQRVHFARAVAQLAAGRAASGRDDLPQALFLDEPTASLDIHHQLLLIREARRLADSGVAVFAVLHDLSLASSCADAILLMRNGEIVAQGAPDMVLTPDWVRQVFGVETEVLQASGGGPAFAYRLP</sequence>
<dbReference type="CDD" id="cd03214">
    <property type="entry name" value="ABC_Iron-Siderophores_B12_Hemin"/>
    <property type="match status" value="1"/>
</dbReference>
<keyword evidence="8" id="KW-1185">Reference proteome</keyword>
<dbReference type="PANTHER" id="PTHR42794">
    <property type="entry name" value="HEMIN IMPORT ATP-BINDING PROTEIN HMUV"/>
    <property type="match status" value="1"/>
</dbReference>
<evidence type="ECO:0000259" key="6">
    <source>
        <dbReference type="PROSITE" id="PS50893"/>
    </source>
</evidence>
<comment type="function">
    <text evidence="5">Part of the ABC transporter complex HmuTUV involved in hemin import. Responsible for energy coupling to the transport system.</text>
</comment>
<dbReference type="InterPro" id="IPR003439">
    <property type="entry name" value="ABC_transporter-like_ATP-bd"/>
</dbReference>
<evidence type="ECO:0000256" key="2">
    <source>
        <dbReference type="ARBA" id="ARBA00022741"/>
    </source>
</evidence>
<dbReference type="PROSITE" id="PS50893">
    <property type="entry name" value="ABC_TRANSPORTER_2"/>
    <property type="match status" value="1"/>
</dbReference>
<name>A0A4R2GP55_9HYPH</name>
<evidence type="ECO:0000313" key="8">
    <source>
        <dbReference type="Proteomes" id="UP000294881"/>
    </source>
</evidence>
<dbReference type="RefSeq" id="WP_132009243.1">
    <property type="nucleotide sequence ID" value="NZ_JBHUNN010000002.1"/>
</dbReference>
<keyword evidence="4" id="KW-1278">Translocase</keyword>
<protein>
    <submittedName>
        <fullName evidence="7">Iron complex transport system ATP-binding protein</fullName>
    </submittedName>
</protein>
<reference evidence="7 8" key="1">
    <citation type="submission" date="2019-03" db="EMBL/GenBank/DDBJ databases">
        <title>Genomic Encyclopedia of Type Strains, Phase IV (KMG-IV): sequencing the most valuable type-strain genomes for metagenomic binning, comparative biology and taxonomic classification.</title>
        <authorList>
            <person name="Goeker M."/>
        </authorList>
    </citation>
    <scope>NUCLEOTIDE SEQUENCE [LARGE SCALE GENOMIC DNA]</scope>
    <source>
        <strain evidence="7 8">DSM 22958</strain>
    </source>
</reference>
<dbReference type="PANTHER" id="PTHR42794:SF1">
    <property type="entry name" value="HEMIN IMPORT ATP-BINDING PROTEIN HMUV"/>
    <property type="match status" value="1"/>
</dbReference>
<dbReference type="NCBIfam" id="NF010068">
    <property type="entry name" value="PRK13548.1"/>
    <property type="match status" value="1"/>
</dbReference>
<dbReference type="SUPFAM" id="SSF52540">
    <property type="entry name" value="P-loop containing nucleoside triphosphate hydrolases"/>
    <property type="match status" value="1"/>
</dbReference>
<evidence type="ECO:0000256" key="5">
    <source>
        <dbReference type="ARBA" id="ARBA00037066"/>
    </source>
</evidence>
<evidence type="ECO:0000256" key="1">
    <source>
        <dbReference type="ARBA" id="ARBA00022448"/>
    </source>
</evidence>
<evidence type="ECO:0000313" key="7">
    <source>
        <dbReference type="EMBL" id="TCO11193.1"/>
    </source>
</evidence>
<comment type="caution">
    <text evidence="7">The sequence shown here is derived from an EMBL/GenBank/DDBJ whole genome shotgun (WGS) entry which is preliminary data.</text>
</comment>
<dbReference type="InterPro" id="IPR027417">
    <property type="entry name" value="P-loop_NTPase"/>
</dbReference>
<dbReference type="Pfam" id="PF00005">
    <property type="entry name" value="ABC_tran"/>
    <property type="match status" value="1"/>
</dbReference>
<gene>
    <name evidence="7" type="ORF">EV666_11329</name>
</gene>
<dbReference type="AlphaFoldDB" id="A0A4R2GP55"/>
<proteinExistence type="predicted"/>
<dbReference type="OrthoDB" id="9810077at2"/>
<dbReference type="Proteomes" id="UP000294881">
    <property type="component" value="Unassembled WGS sequence"/>
</dbReference>
<dbReference type="SMART" id="SM00382">
    <property type="entry name" value="AAA"/>
    <property type="match status" value="1"/>
</dbReference>
<organism evidence="7 8">
    <name type="scientific">Camelimonas lactis</name>
    <dbReference type="NCBI Taxonomy" id="659006"/>
    <lineage>
        <taxon>Bacteria</taxon>
        <taxon>Pseudomonadati</taxon>
        <taxon>Pseudomonadota</taxon>
        <taxon>Alphaproteobacteria</taxon>
        <taxon>Hyphomicrobiales</taxon>
        <taxon>Chelatococcaceae</taxon>
        <taxon>Camelimonas</taxon>
    </lineage>
</organism>
<accession>A0A4R2GP55</accession>
<dbReference type="GO" id="GO:0005524">
    <property type="term" value="F:ATP binding"/>
    <property type="evidence" value="ECO:0007669"/>
    <property type="project" value="UniProtKB-KW"/>
</dbReference>
<dbReference type="Gene3D" id="3.40.50.300">
    <property type="entry name" value="P-loop containing nucleotide triphosphate hydrolases"/>
    <property type="match status" value="1"/>
</dbReference>
<dbReference type="EMBL" id="SLWL01000013">
    <property type="protein sequence ID" value="TCO11193.1"/>
    <property type="molecule type" value="Genomic_DNA"/>
</dbReference>
<dbReference type="InterPro" id="IPR003593">
    <property type="entry name" value="AAA+_ATPase"/>
</dbReference>
<keyword evidence="1" id="KW-0813">Transport</keyword>
<feature type="domain" description="ABC transporter" evidence="6">
    <location>
        <begin position="1"/>
        <end position="249"/>
    </location>
</feature>
<evidence type="ECO:0000256" key="3">
    <source>
        <dbReference type="ARBA" id="ARBA00022840"/>
    </source>
</evidence>
<keyword evidence="3 7" id="KW-0067">ATP-binding</keyword>
<dbReference type="GO" id="GO:0016887">
    <property type="term" value="F:ATP hydrolysis activity"/>
    <property type="evidence" value="ECO:0007669"/>
    <property type="project" value="InterPro"/>
</dbReference>
<evidence type="ECO:0000256" key="4">
    <source>
        <dbReference type="ARBA" id="ARBA00022967"/>
    </source>
</evidence>